<comment type="caution">
    <text evidence="1">The sequence shown here is derived from an EMBL/GenBank/DDBJ whole genome shotgun (WGS) entry which is preliminary data.</text>
</comment>
<dbReference type="EMBL" id="JADBGF010000001">
    <property type="protein sequence ID" value="MBE1597239.1"/>
    <property type="molecule type" value="Genomic_DNA"/>
</dbReference>
<sequence length="70" mass="7603">MTEPRTAGSPLREQVEAAIRDFPFDNYGMDEVSYALEDDPDGQDWVPALARTVLKVFSQRAGAEAAGGES</sequence>
<organism evidence="1 2">
    <name type="scientific">Streptomyces stelliscabiei</name>
    <dbReference type="NCBI Taxonomy" id="146820"/>
    <lineage>
        <taxon>Bacteria</taxon>
        <taxon>Bacillati</taxon>
        <taxon>Actinomycetota</taxon>
        <taxon>Actinomycetes</taxon>
        <taxon>Kitasatosporales</taxon>
        <taxon>Streptomycetaceae</taxon>
        <taxon>Streptomyces</taxon>
    </lineage>
</organism>
<dbReference type="GeneID" id="86827937"/>
<dbReference type="RefSeq" id="WP_046915815.1">
    <property type="nucleotide sequence ID" value="NZ_JADBGF010000001.1"/>
</dbReference>
<reference evidence="1 2" key="1">
    <citation type="submission" date="2020-10" db="EMBL/GenBank/DDBJ databases">
        <title>Sequencing the genomes of 1000 actinobacteria strains.</title>
        <authorList>
            <person name="Klenk H.-P."/>
        </authorList>
    </citation>
    <scope>NUCLEOTIDE SEQUENCE [LARGE SCALE GENOMIC DNA]</scope>
    <source>
        <strain evidence="1 2">DSM 41803</strain>
    </source>
</reference>
<name>A0A8I0P6U1_9ACTN</name>
<dbReference type="Proteomes" id="UP000629287">
    <property type="component" value="Unassembled WGS sequence"/>
</dbReference>
<proteinExistence type="predicted"/>
<gene>
    <name evidence="1" type="ORF">H4687_003368</name>
</gene>
<accession>A0A8I0P6U1</accession>
<evidence type="ECO:0000313" key="2">
    <source>
        <dbReference type="Proteomes" id="UP000629287"/>
    </source>
</evidence>
<keyword evidence="2" id="KW-1185">Reference proteome</keyword>
<evidence type="ECO:0000313" key="1">
    <source>
        <dbReference type="EMBL" id="MBE1597239.1"/>
    </source>
</evidence>
<dbReference type="AlphaFoldDB" id="A0A8I0P6U1"/>
<protein>
    <submittedName>
        <fullName evidence="1">Uncharacterized protein</fullName>
    </submittedName>
</protein>
<dbReference type="OrthoDB" id="4334784at2"/>